<dbReference type="GO" id="GO:0071949">
    <property type="term" value="F:FAD binding"/>
    <property type="evidence" value="ECO:0007669"/>
    <property type="project" value="InterPro"/>
</dbReference>
<dbReference type="RefSeq" id="WP_043720907.1">
    <property type="nucleotide sequence ID" value="NZ_LMWI01000002.1"/>
</dbReference>
<keyword evidence="4" id="KW-1185">Reference proteome</keyword>
<dbReference type="PRINTS" id="PR00420">
    <property type="entry name" value="RNGMNOXGNASE"/>
</dbReference>
<dbReference type="InterPro" id="IPR036188">
    <property type="entry name" value="FAD/NAD-bd_sf"/>
</dbReference>
<dbReference type="PANTHER" id="PTHR43476:SF5">
    <property type="entry name" value="FAD-DEPENDENT MONOOXYGENASE"/>
    <property type="match status" value="1"/>
</dbReference>
<dbReference type="EMBL" id="LMWI01000002">
    <property type="protein sequence ID" value="KUJ44627.1"/>
    <property type="molecule type" value="Genomic_DNA"/>
</dbReference>
<dbReference type="GO" id="GO:0016491">
    <property type="term" value="F:oxidoreductase activity"/>
    <property type="evidence" value="ECO:0007669"/>
    <property type="project" value="UniProtKB-KW"/>
</dbReference>
<keyword evidence="1" id="KW-0560">Oxidoreductase</keyword>
<proteinExistence type="predicted"/>
<dbReference type="PANTHER" id="PTHR43476">
    <property type="entry name" value="3-(3-HYDROXY-PHENYL)PROPIONATE/3-HYDROXYCINNAMIC ACID HYDROXYLASE"/>
    <property type="match status" value="1"/>
</dbReference>
<dbReference type="InterPro" id="IPR050631">
    <property type="entry name" value="PheA/TfdB_FAD_monoxygenase"/>
</dbReference>
<sequence>MASPSHPVQAPVVVLGGGPVGMVTALALARRDIPVIVLERGQDEVQSEWRGSTVHPPTTELLDELDLAAPMLAEAVRVHRLDYRDLELTETARFPYELLEGETRYPFRLQFEQYKLVRLLRQAVAQDPNVDIRFGHDVVGLRQDDTQVTLDVAVDGTRTAVTCSWVVAADGAHSTARKLLEVPFPGFTYPTMSLVVATPFRFEDAVPDLGAVGYWSGPRGRFSLIRTPDIWRAALSTGTGVDDEPPSGTHPDFLAAVALLLGDRPDAGELPLSQHQMYRSHQRLAASFRIGRVLLAGDAAHLSSTTGGMGLNSGIHDAVAVAAALAEPDQDAATAAYAQRRRSIAEQFVQPTTTENRTSADGVELAGRRERLIRLRTLAENPEDAKEYLRRVSMLGIQH</sequence>
<dbReference type="AlphaFoldDB" id="A0A9X0I0L8"/>
<reference evidence="3 4" key="1">
    <citation type="submission" date="2015-10" db="EMBL/GenBank/DDBJ databases">
        <authorList>
            <person name="Ju K.-S."/>
            <person name="Doroghazi J.R."/>
            <person name="Metcalf W.W."/>
        </authorList>
    </citation>
    <scope>NUCLEOTIDE SEQUENCE [LARGE SCALE GENOMIC DNA]</scope>
    <source>
        <strain evidence="3 4">NRRL B-24793</strain>
    </source>
</reference>
<protein>
    <recommendedName>
        <fullName evidence="2">FAD-binding domain-containing protein</fullName>
    </recommendedName>
</protein>
<evidence type="ECO:0000259" key="2">
    <source>
        <dbReference type="Pfam" id="PF01494"/>
    </source>
</evidence>
<accession>A0A9X0I0L8</accession>
<dbReference type="Pfam" id="PF01494">
    <property type="entry name" value="FAD_binding_3"/>
    <property type="match status" value="1"/>
</dbReference>
<dbReference type="SUPFAM" id="SSF51905">
    <property type="entry name" value="FAD/NAD(P)-binding domain"/>
    <property type="match status" value="1"/>
</dbReference>
<comment type="caution">
    <text evidence="3">The sequence shown here is derived from an EMBL/GenBank/DDBJ whole genome shotgun (WGS) entry which is preliminary data.</text>
</comment>
<dbReference type="Proteomes" id="UP000053246">
    <property type="component" value="Unassembled WGS sequence"/>
</dbReference>
<evidence type="ECO:0000256" key="1">
    <source>
        <dbReference type="ARBA" id="ARBA00023002"/>
    </source>
</evidence>
<feature type="domain" description="FAD-binding" evidence="2">
    <location>
        <begin position="10"/>
        <end position="350"/>
    </location>
</feature>
<dbReference type="Gene3D" id="3.30.70.2450">
    <property type="match status" value="1"/>
</dbReference>
<name>A0A9X0I0L8_9ACTN</name>
<dbReference type="Gene3D" id="3.50.50.60">
    <property type="entry name" value="FAD/NAD(P)-binding domain"/>
    <property type="match status" value="1"/>
</dbReference>
<evidence type="ECO:0000313" key="4">
    <source>
        <dbReference type="Proteomes" id="UP000053246"/>
    </source>
</evidence>
<evidence type="ECO:0000313" key="3">
    <source>
        <dbReference type="EMBL" id="KUJ44627.1"/>
    </source>
</evidence>
<gene>
    <name evidence="3" type="ORF">ADL17_15810</name>
</gene>
<dbReference type="InterPro" id="IPR002938">
    <property type="entry name" value="FAD-bd"/>
</dbReference>
<organism evidence="3 4">
    <name type="scientific">Micromonospora maris</name>
    <dbReference type="NCBI Taxonomy" id="1003110"/>
    <lineage>
        <taxon>Bacteria</taxon>
        <taxon>Bacillati</taxon>
        <taxon>Actinomycetota</taxon>
        <taxon>Actinomycetes</taxon>
        <taxon>Micromonosporales</taxon>
        <taxon>Micromonosporaceae</taxon>
        <taxon>Micromonospora</taxon>
    </lineage>
</organism>